<dbReference type="Proteomes" id="UP000198406">
    <property type="component" value="Unassembled WGS sequence"/>
</dbReference>
<feature type="transmembrane region" description="Helical" evidence="1">
    <location>
        <begin position="18"/>
        <end position="37"/>
    </location>
</feature>
<evidence type="ECO:0000313" key="2">
    <source>
        <dbReference type="EMBL" id="GAX16273.1"/>
    </source>
</evidence>
<accession>A0A1Z5JQH8</accession>
<keyword evidence="3" id="KW-1185">Reference proteome</keyword>
<sequence length="262" mass="29364">MAADHLDTREKSKELETLYATVLVFGALTALIFTFFIRPMFRHIPATTASNADTTNTTTPRAPTNNSFGTIVSQKLMACRPSHVSSQGDPSSLLNTESWMISWQHCRVSQVTSDEVTRKERARLLSRLLHDHPPLKGSTVILGVPSNDIECLLLKRAVYLLATYYNLVLLVATEHEDRTTLLLRLRGENIVTADVLPDHRVVRTGSPSGRVAFCRQVQRVDWVSDFEKEVQDQLVRFGYRVVLYGTEPAVEGVSKLGQVLRS</sequence>
<keyword evidence="1" id="KW-0472">Membrane</keyword>
<gene>
    <name evidence="2" type="ORF">FisN_3Hu245</name>
</gene>
<name>A0A1Z5JQH8_FISSO</name>
<proteinExistence type="predicted"/>
<reference evidence="2 3" key="1">
    <citation type="journal article" date="2015" name="Plant Cell">
        <title>Oil accumulation by the oleaginous diatom Fistulifera solaris as revealed by the genome and transcriptome.</title>
        <authorList>
            <person name="Tanaka T."/>
            <person name="Maeda Y."/>
            <person name="Veluchamy A."/>
            <person name="Tanaka M."/>
            <person name="Abida H."/>
            <person name="Marechal E."/>
            <person name="Bowler C."/>
            <person name="Muto M."/>
            <person name="Sunaga Y."/>
            <person name="Tanaka M."/>
            <person name="Yoshino T."/>
            <person name="Taniguchi T."/>
            <person name="Fukuda Y."/>
            <person name="Nemoto M."/>
            <person name="Matsumoto M."/>
            <person name="Wong P.S."/>
            <person name="Aburatani S."/>
            <person name="Fujibuchi W."/>
        </authorList>
    </citation>
    <scope>NUCLEOTIDE SEQUENCE [LARGE SCALE GENOMIC DNA]</scope>
    <source>
        <strain evidence="2 3">JPCC DA0580</strain>
    </source>
</reference>
<dbReference type="AlphaFoldDB" id="A0A1Z5JQH8"/>
<keyword evidence="1" id="KW-0812">Transmembrane</keyword>
<protein>
    <submittedName>
        <fullName evidence="2">Uncharacterized protein</fullName>
    </submittedName>
</protein>
<evidence type="ECO:0000313" key="3">
    <source>
        <dbReference type="Proteomes" id="UP000198406"/>
    </source>
</evidence>
<dbReference type="EMBL" id="BDSP01000102">
    <property type="protein sequence ID" value="GAX16273.1"/>
    <property type="molecule type" value="Genomic_DNA"/>
</dbReference>
<comment type="caution">
    <text evidence="2">The sequence shown here is derived from an EMBL/GenBank/DDBJ whole genome shotgun (WGS) entry which is preliminary data.</text>
</comment>
<organism evidence="2 3">
    <name type="scientific">Fistulifera solaris</name>
    <name type="common">Oleaginous diatom</name>
    <dbReference type="NCBI Taxonomy" id="1519565"/>
    <lineage>
        <taxon>Eukaryota</taxon>
        <taxon>Sar</taxon>
        <taxon>Stramenopiles</taxon>
        <taxon>Ochrophyta</taxon>
        <taxon>Bacillariophyta</taxon>
        <taxon>Bacillariophyceae</taxon>
        <taxon>Bacillariophycidae</taxon>
        <taxon>Naviculales</taxon>
        <taxon>Naviculaceae</taxon>
        <taxon>Fistulifera</taxon>
    </lineage>
</organism>
<keyword evidence="1" id="KW-1133">Transmembrane helix</keyword>
<dbReference type="InParanoid" id="A0A1Z5JQH8"/>
<evidence type="ECO:0000256" key="1">
    <source>
        <dbReference type="SAM" id="Phobius"/>
    </source>
</evidence>
<dbReference type="OrthoDB" id="52993at2759"/>